<dbReference type="Proteomes" id="UP000176493">
    <property type="component" value="Unassembled WGS sequence"/>
</dbReference>
<dbReference type="SUPFAM" id="SSF52980">
    <property type="entry name" value="Restriction endonuclease-like"/>
    <property type="match status" value="1"/>
</dbReference>
<dbReference type="GO" id="GO:0003676">
    <property type="term" value="F:nucleic acid binding"/>
    <property type="evidence" value="ECO:0007669"/>
    <property type="project" value="InterPro"/>
</dbReference>
<dbReference type="InterPro" id="IPR011335">
    <property type="entry name" value="Restrct_endonuc-II-like"/>
</dbReference>
<accession>A0A1G2MCW2</accession>
<evidence type="ECO:0000313" key="1">
    <source>
        <dbReference type="EMBL" id="OHA21750.1"/>
    </source>
</evidence>
<reference evidence="1 2" key="1">
    <citation type="journal article" date="2016" name="Nat. Commun.">
        <title>Thousands of microbial genomes shed light on interconnected biogeochemical processes in an aquifer system.</title>
        <authorList>
            <person name="Anantharaman K."/>
            <person name="Brown C.T."/>
            <person name="Hug L.A."/>
            <person name="Sharon I."/>
            <person name="Castelle C.J."/>
            <person name="Probst A.J."/>
            <person name="Thomas B.C."/>
            <person name="Singh A."/>
            <person name="Wilkins M.J."/>
            <person name="Karaoz U."/>
            <person name="Brodie E.L."/>
            <person name="Williams K.H."/>
            <person name="Hubbard S.S."/>
            <person name="Banfield J.F."/>
        </authorList>
    </citation>
    <scope>NUCLEOTIDE SEQUENCE [LARGE SCALE GENOMIC DNA]</scope>
</reference>
<name>A0A1G2MCW2_9BACT</name>
<sequence length="156" mass="17917">MEIAPHRGTRHAKITGDFAEHLVLYWLSKHGFECARVDHTGIDLIASKGSKFIGISVKSRSRFGKDESDSVSIPKENFKKAKVACLAFHCTPYFAIVVDNGVDKFRVYLMSMETLLRISPLKKSGVNWNMRQNFLTKYLGDKEVSYFEMSYQTIRW</sequence>
<dbReference type="EMBL" id="MHRJ01000040">
    <property type="protein sequence ID" value="OHA21750.1"/>
    <property type="molecule type" value="Genomic_DNA"/>
</dbReference>
<gene>
    <name evidence="1" type="ORF">A2W52_02190</name>
</gene>
<evidence type="ECO:0008006" key="3">
    <source>
        <dbReference type="Google" id="ProtNLM"/>
    </source>
</evidence>
<dbReference type="InterPro" id="IPR011856">
    <property type="entry name" value="tRNA_endonuc-like_dom_sf"/>
</dbReference>
<dbReference type="Gene3D" id="3.40.1350.10">
    <property type="match status" value="1"/>
</dbReference>
<comment type="caution">
    <text evidence="1">The sequence shown here is derived from an EMBL/GenBank/DDBJ whole genome shotgun (WGS) entry which is preliminary data.</text>
</comment>
<evidence type="ECO:0000313" key="2">
    <source>
        <dbReference type="Proteomes" id="UP000176493"/>
    </source>
</evidence>
<protein>
    <recommendedName>
        <fullName evidence="3">Holliday junction resolvase</fullName>
    </recommendedName>
</protein>
<organism evidence="1 2">
    <name type="scientific">Candidatus Taylorbacteria bacterium RIFCSPHIGHO2_02_49_25</name>
    <dbReference type="NCBI Taxonomy" id="1802305"/>
    <lineage>
        <taxon>Bacteria</taxon>
        <taxon>Candidatus Tayloriibacteriota</taxon>
    </lineage>
</organism>
<proteinExistence type="predicted"/>
<dbReference type="AlphaFoldDB" id="A0A1G2MCW2"/>